<dbReference type="PANTHER" id="PTHR24171:SF8">
    <property type="entry name" value="BRCA1-ASSOCIATED RING DOMAIN PROTEIN 1"/>
    <property type="match status" value="1"/>
</dbReference>
<evidence type="ECO:0000256" key="4">
    <source>
        <dbReference type="SAM" id="MobiDB-lite"/>
    </source>
</evidence>
<keyword evidence="1" id="KW-0677">Repeat</keyword>
<evidence type="ECO:0000256" key="3">
    <source>
        <dbReference type="PROSITE-ProRule" id="PRU00023"/>
    </source>
</evidence>
<dbReference type="Proteomes" id="UP001150569">
    <property type="component" value="Unassembled WGS sequence"/>
</dbReference>
<feature type="repeat" description="ANK" evidence="3">
    <location>
        <begin position="274"/>
        <end position="306"/>
    </location>
</feature>
<feature type="region of interest" description="Disordered" evidence="4">
    <location>
        <begin position="120"/>
        <end position="149"/>
    </location>
</feature>
<feature type="compositionally biased region" description="Polar residues" evidence="4">
    <location>
        <begin position="427"/>
        <end position="436"/>
    </location>
</feature>
<dbReference type="InterPro" id="IPR036770">
    <property type="entry name" value="Ankyrin_rpt-contain_sf"/>
</dbReference>
<proteinExistence type="predicted"/>
<evidence type="ECO:0000256" key="2">
    <source>
        <dbReference type="ARBA" id="ARBA00023043"/>
    </source>
</evidence>
<dbReference type="Pfam" id="PF12796">
    <property type="entry name" value="Ank_2"/>
    <property type="match status" value="1"/>
</dbReference>
<evidence type="ECO:0000256" key="1">
    <source>
        <dbReference type="ARBA" id="ARBA00022737"/>
    </source>
</evidence>
<dbReference type="PROSITE" id="PS50297">
    <property type="entry name" value="ANK_REP_REGION"/>
    <property type="match status" value="2"/>
</dbReference>
<keyword evidence="6" id="KW-1185">Reference proteome</keyword>
<feature type="region of interest" description="Disordered" evidence="4">
    <location>
        <begin position="417"/>
        <end position="436"/>
    </location>
</feature>
<dbReference type="PANTHER" id="PTHR24171">
    <property type="entry name" value="ANKYRIN REPEAT DOMAIN-CONTAINING PROTEIN 39-RELATED"/>
    <property type="match status" value="1"/>
</dbReference>
<dbReference type="GO" id="GO:0004842">
    <property type="term" value="F:ubiquitin-protein transferase activity"/>
    <property type="evidence" value="ECO:0007669"/>
    <property type="project" value="TreeGrafter"/>
</dbReference>
<feature type="compositionally biased region" description="Polar residues" evidence="4">
    <location>
        <begin position="132"/>
        <end position="149"/>
    </location>
</feature>
<sequence>MEQDHHHTFPTLPGTPPHPTAAALPARSGAQSRAARSVSQSFDDFLHRVQHTAIHRPRPAGARRKGRRAAEHVYHKYASTRAEKFLAAVSHDDLPTVIHYLFPNGSFDHHGTLLASHALANQQRQRQRRESMSSVITNTPDSVHSATSSPMVGAAYDIPTPNSVGGTFSSGRHDVSGVVAGGMMTPPPKFEELALDGHGGTPPMPQFPTLTDSSGSLGSGHSPPAFSPHNPASLANVKDEQHRTALHIAAASGNIAMLLLLIRAGADVNARDILGNTPLHIAVVAGNLKCVAALLQADADAASCTTAGTRGGATPLDLARNRLRSIRINERTVLGHWETQEGTTSEASGSPDTPMLPADWSQPRQLFDQTVTNIKLIVQVLQLYAQRSEPARSASNALAAVGHHPSSPHAMVLFKPPGASSPMHPGTVSSPQLSASRLATPPPPPFRGSYEHTNQELDQLMAQLSRIDITHGRTGTGSPFPSLGPPLDPLAGGATHVEHTLVSRFTPALASPALSLPAPAGTVNGAVSVPSADNVAYERELSHILDRLENLLSDF</sequence>
<dbReference type="Gene3D" id="1.25.40.20">
    <property type="entry name" value="Ankyrin repeat-containing domain"/>
    <property type="match status" value="1"/>
</dbReference>
<name>A0A9W8AJ50_9FUNG</name>
<dbReference type="InterPro" id="IPR002110">
    <property type="entry name" value="Ankyrin_rpt"/>
</dbReference>
<dbReference type="PROSITE" id="PS50088">
    <property type="entry name" value="ANK_REPEAT"/>
    <property type="match status" value="2"/>
</dbReference>
<dbReference type="SUPFAM" id="SSF48403">
    <property type="entry name" value="Ankyrin repeat"/>
    <property type="match status" value="1"/>
</dbReference>
<dbReference type="OrthoDB" id="341259at2759"/>
<gene>
    <name evidence="5" type="ORF">IWQ60_001831</name>
</gene>
<accession>A0A9W8AJ50</accession>
<reference evidence="5" key="1">
    <citation type="submission" date="2022-07" db="EMBL/GenBank/DDBJ databases">
        <title>Phylogenomic reconstructions and comparative analyses of Kickxellomycotina fungi.</title>
        <authorList>
            <person name="Reynolds N.K."/>
            <person name="Stajich J.E."/>
            <person name="Barry K."/>
            <person name="Grigoriev I.V."/>
            <person name="Crous P."/>
            <person name="Smith M.E."/>
        </authorList>
    </citation>
    <scope>NUCLEOTIDE SEQUENCE</scope>
    <source>
        <strain evidence="5">RSA 861</strain>
    </source>
</reference>
<dbReference type="AlphaFoldDB" id="A0A9W8AJ50"/>
<dbReference type="GO" id="GO:0085020">
    <property type="term" value="P:protein K6-linked ubiquitination"/>
    <property type="evidence" value="ECO:0007669"/>
    <property type="project" value="TreeGrafter"/>
</dbReference>
<feature type="compositionally biased region" description="Low complexity" evidence="4">
    <location>
        <begin position="20"/>
        <end position="39"/>
    </location>
</feature>
<dbReference type="SMART" id="SM00248">
    <property type="entry name" value="ANK"/>
    <property type="match status" value="2"/>
</dbReference>
<comment type="caution">
    <text evidence="5">The sequence shown here is derived from an EMBL/GenBank/DDBJ whole genome shotgun (WGS) entry which is preliminary data.</text>
</comment>
<evidence type="ECO:0000313" key="6">
    <source>
        <dbReference type="Proteomes" id="UP001150569"/>
    </source>
</evidence>
<keyword evidence="2 3" id="KW-0040">ANK repeat</keyword>
<feature type="region of interest" description="Disordered" evidence="4">
    <location>
        <begin position="1"/>
        <end position="39"/>
    </location>
</feature>
<organism evidence="5 6">
    <name type="scientific">Tieghemiomyces parasiticus</name>
    <dbReference type="NCBI Taxonomy" id="78921"/>
    <lineage>
        <taxon>Eukaryota</taxon>
        <taxon>Fungi</taxon>
        <taxon>Fungi incertae sedis</taxon>
        <taxon>Zoopagomycota</taxon>
        <taxon>Kickxellomycotina</taxon>
        <taxon>Dimargaritomycetes</taxon>
        <taxon>Dimargaritales</taxon>
        <taxon>Dimargaritaceae</taxon>
        <taxon>Tieghemiomyces</taxon>
    </lineage>
</organism>
<feature type="repeat" description="ANK" evidence="3">
    <location>
        <begin position="241"/>
        <end position="273"/>
    </location>
</feature>
<dbReference type="EMBL" id="JANBPT010000063">
    <property type="protein sequence ID" value="KAJ1928682.1"/>
    <property type="molecule type" value="Genomic_DNA"/>
</dbReference>
<protein>
    <submittedName>
        <fullName evidence="5">Uncharacterized protein</fullName>
    </submittedName>
</protein>
<evidence type="ECO:0000313" key="5">
    <source>
        <dbReference type="EMBL" id="KAJ1928682.1"/>
    </source>
</evidence>